<evidence type="ECO:0000313" key="3">
    <source>
        <dbReference type="EMBL" id="TCU88681.1"/>
    </source>
</evidence>
<dbReference type="SUPFAM" id="SSF55781">
    <property type="entry name" value="GAF domain-like"/>
    <property type="match status" value="1"/>
</dbReference>
<protein>
    <submittedName>
        <fullName evidence="2 3">HDOD domain</fullName>
    </submittedName>
</protein>
<proteinExistence type="predicted"/>
<evidence type="ECO:0000313" key="2">
    <source>
        <dbReference type="EMBL" id="STQ91248.1"/>
    </source>
</evidence>
<dbReference type="Gene3D" id="3.30.450.40">
    <property type="match status" value="1"/>
</dbReference>
<gene>
    <name evidence="3" type="ORF">EV682_103265</name>
    <name evidence="2" type="ORF">NCTC11159_02320</name>
</gene>
<dbReference type="InterPro" id="IPR013976">
    <property type="entry name" value="HDOD"/>
</dbReference>
<evidence type="ECO:0000259" key="1">
    <source>
        <dbReference type="PROSITE" id="PS51833"/>
    </source>
</evidence>
<dbReference type="EMBL" id="UGHR01000001">
    <property type="protein sequence ID" value="STQ91248.1"/>
    <property type="molecule type" value="Genomic_DNA"/>
</dbReference>
<dbReference type="Proteomes" id="UP000255108">
    <property type="component" value="Unassembled WGS sequence"/>
</dbReference>
<accession>A0A377Q964</accession>
<dbReference type="EMBL" id="SMBT01000003">
    <property type="protein sequence ID" value="TCU88681.1"/>
    <property type="molecule type" value="Genomic_DNA"/>
</dbReference>
<dbReference type="PROSITE" id="PS51833">
    <property type="entry name" value="HDOD"/>
    <property type="match status" value="1"/>
</dbReference>
<evidence type="ECO:0000313" key="5">
    <source>
        <dbReference type="Proteomes" id="UP000295794"/>
    </source>
</evidence>
<dbReference type="InterPro" id="IPR029016">
    <property type="entry name" value="GAF-like_dom_sf"/>
</dbReference>
<reference evidence="3 5" key="2">
    <citation type="submission" date="2019-03" db="EMBL/GenBank/DDBJ databases">
        <title>Genomic Encyclopedia of Type Strains, Phase IV (KMG-IV): sequencing the most valuable type-strain genomes for metagenomic binning, comparative biology and taxonomic classification.</title>
        <authorList>
            <person name="Goeker M."/>
        </authorList>
    </citation>
    <scope>NUCLEOTIDE SEQUENCE [LARGE SCALE GENOMIC DNA]</scope>
    <source>
        <strain evidence="3 5">DSM 3764</strain>
    </source>
</reference>
<dbReference type="AlphaFoldDB" id="A0A377Q964"/>
<dbReference type="Proteomes" id="UP000295794">
    <property type="component" value="Unassembled WGS sequence"/>
</dbReference>
<dbReference type="SUPFAM" id="SSF109604">
    <property type="entry name" value="HD-domain/PDEase-like"/>
    <property type="match status" value="1"/>
</dbReference>
<organism evidence="2 4">
    <name type="scientific">Iodobacter fluviatilis</name>
    <dbReference type="NCBI Taxonomy" id="537"/>
    <lineage>
        <taxon>Bacteria</taxon>
        <taxon>Pseudomonadati</taxon>
        <taxon>Pseudomonadota</taxon>
        <taxon>Betaproteobacteria</taxon>
        <taxon>Neisseriales</taxon>
        <taxon>Chitinibacteraceae</taxon>
        <taxon>Iodobacter</taxon>
    </lineage>
</organism>
<reference evidence="2 4" key="1">
    <citation type="submission" date="2018-06" db="EMBL/GenBank/DDBJ databases">
        <authorList>
            <consortium name="Pathogen Informatics"/>
            <person name="Doyle S."/>
        </authorList>
    </citation>
    <scope>NUCLEOTIDE SEQUENCE [LARGE SCALE GENOMIC DNA]</scope>
    <source>
        <strain evidence="2 4">NCTC11159</strain>
    </source>
</reference>
<dbReference type="RefSeq" id="WP_115227480.1">
    <property type="nucleotide sequence ID" value="NZ_CAWOLO010000003.1"/>
</dbReference>
<feature type="domain" description="HDOD" evidence="1">
    <location>
        <begin position="24"/>
        <end position="238"/>
    </location>
</feature>
<evidence type="ECO:0000313" key="4">
    <source>
        <dbReference type="Proteomes" id="UP000255108"/>
    </source>
</evidence>
<sequence>MENLAHPAATSNVAWLAYWARRGLPVLQSSREQLLLALRRADRVSPSDLADIVLKDPLLTAQALRYINQRQKSSLAADITTINGIVMLMGVAPFIEHFTRLPVLEDVLQGHPRTIARIHKCIADTRFTAKMAREFAGERYDAHLDEIFISALLSRMPEMLELLAHDSDPSAPHGKDHAHALLAAWSLPQSLSALLSQETENMLPRQSLQYATLQLAHLLDRGWWQPGVAEALNAMAEILNTSVDDVWQRTNRLMLQYARNEPQKQGWPAARWLPMLPGEWPQPVAAPSPVPATQVAPAPAPVLITKDILAERMQALHLAGTQGAPANQIMTLAVRALAEGLGMRRILFALLVAGENAVKARFAHGIEPSDPARQLHIKLDEPHLLTRLMLKQQSIWLNSGNAESLEPMLPAGFRDQVGKEEFCAMSIFVGDKAVGIIYADRQGGDHLADTHYQHFKQIGLLTSRALSHHPAQHR</sequence>
<name>A0A377Q964_9NEIS</name>
<keyword evidence="5" id="KW-1185">Reference proteome</keyword>
<dbReference type="Gene3D" id="1.10.3210.10">
    <property type="entry name" value="Hypothetical protein af1432"/>
    <property type="match status" value="1"/>
</dbReference>
<dbReference type="Pfam" id="PF08668">
    <property type="entry name" value="HDOD"/>
    <property type="match status" value="1"/>
</dbReference>
<dbReference type="OrthoDB" id="9126875at2"/>